<feature type="domain" description="ER-bound oxygenase mpaB/mpaB'/Rubber oxygenase catalytic" evidence="1">
    <location>
        <begin position="47"/>
        <end position="276"/>
    </location>
</feature>
<dbReference type="InterPro" id="IPR018713">
    <property type="entry name" value="MPAB/Lcp_cat_dom"/>
</dbReference>
<dbReference type="GO" id="GO:0016491">
    <property type="term" value="F:oxidoreductase activity"/>
    <property type="evidence" value="ECO:0007669"/>
    <property type="project" value="InterPro"/>
</dbReference>
<evidence type="ECO:0000313" key="3">
    <source>
        <dbReference type="Proteomes" id="UP000221538"/>
    </source>
</evidence>
<dbReference type="PANTHER" id="PTHR36151:SF3">
    <property type="entry name" value="ER-BOUND OXYGENASE MPAB_MPAB'_RUBBER OXYGENASE CATALYTIC DOMAIN-CONTAINING PROTEIN"/>
    <property type="match status" value="1"/>
</dbReference>
<gene>
    <name evidence="2" type="ORF">SFOMI_4520</name>
</gene>
<sequence length="283" mass="31054">MLVERPSHLVRRLLVRQVRGVFHDSARGEAPVVASDRALYPPGSVIRRVHGDVTGMMIGGVGALLLQMLHPAALAGIWDHSRFRDDMLGRLRRTARFIALTTYAERAEAEEAIARVRQVHEHVRGTLADGTAYAAGDPRLLAWVHVCEATSFLDAWMAYGEPFMPLAEQDRYFAEAALVARALGADPVPDCRAGAMALMARFRGELAATERTREVARIVLRQPAPSLGLMPAQAMMMQAAVALLPGWARRMHGFSMPVLARPLVRAGAFALAGTMRWAFRGED</sequence>
<protein>
    <recommendedName>
        <fullName evidence="1">ER-bound oxygenase mpaB/mpaB'/Rubber oxygenase catalytic domain-containing protein</fullName>
    </recommendedName>
</protein>
<accession>A0A292ZGU3</accession>
<dbReference type="Proteomes" id="UP000221538">
    <property type="component" value="Unassembled WGS sequence"/>
</dbReference>
<comment type="caution">
    <text evidence="2">The sequence shown here is derived from an EMBL/GenBank/DDBJ whole genome shotgun (WGS) entry which is preliminary data.</text>
</comment>
<dbReference type="AlphaFoldDB" id="A0A292ZGU3"/>
<proteinExistence type="predicted"/>
<dbReference type="EMBL" id="BEWI01000032">
    <property type="protein sequence ID" value="GAY23942.1"/>
    <property type="molecule type" value="Genomic_DNA"/>
</dbReference>
<reference evidence="2 3" key="2">
    <citation type="journal article" date="2013" name="Environ. Sci. Technol.">
        <title>The 4-tert-butylphenol-utilizing bacterium Sphingobium fuliginis OMI can degrade bisphenols via phenolic ring hydroxylation and meta-cleavage pathway.</title>
        <authorList>
            <person name="Ogata Y."/>
            <person name="Goda S."/>
            <person name="Toyama T."/>
            <person name="Sei K."/>
            <person name="Ike M."/>
        </authorList>
    </citation>
    <scope>NUCLEOTIDE SEQUENCE [LARGE SCALE GENOMIC DNA]</scope>
    <source>
        <strain evidence="2 3">OMI</strain>
    </source>
</reference>
<dbReference type="Pfam" id="PF09995">
    <property type="entry name" value="MPAB_Lcp_cat"/>
    <property type="match status" value="1"/>
</dbReference>
<evidence type="ECO:0000313" key="2">
    <source>
        <dbReference type="EMBL" id="GAY23942.1"/>
    </source>
</evidence>
<name>A0A292ZGU3_SPHSA</name>
<reference evidence="2 3" key="1">
    <citation type="journal article" date="2013" name="Biodegradation">
        <title>Occurrence of 4-tert-butylphenol (4-t-BP) biodegradation in an aquatic sample caused by the presence of Spirodela polyrrhiza and isolation of a 4-t-BP-utilizing bacterium.</title>
        <authorList>
            <person name="Ogata Y."/>
            <person name="Toyama T."/>
            <person name="Yu N."/>
            <person name="Wang X."/>
            <person name="Sei K."/>
            <person name="Ike M."/>
        </authorList>
    </citation>
    <scope>NUCLEOTIDE SEQUENCE [LARGE SCALE GENOMIC DNA]</scope>
    <source>
        <strain evidence="2 3">OMI</strain>
    </source>
</reference>
<organism evidence="2 3">
    <name type="scientific">Sphingobium fuliginis (strain ATCC 27551)</name>
    <dbReference type="NCBI Taxonomy" id="336203"/>
    <lineage>
        <taxon>Bacteria</taxon>
        <taxon>Pseudomonadati</taxon>
        <taxon>Pseudomonadota</taxon>
        <taxon>Alphaproteobacteria</taxon>
        <taxon>Sphingomonadales</taxon>
        <taxon>Sphingomonadaceae</taxon>
        <taxon>Sphingobium</taxon>
    </lineage>
</organism>
<dbReference type="PANTHER" id="PTHR36151">
    <property type="entry name" value="BLR2777 PROTEIN"/>
    <property type="match status" value="1"/>
</dbReference>
<evidence type="ECO:0000259" key="1">
    <source>
        <dbReference type="Pfam" id="PF09995"/>
    </source>
</evidence>